<dbReference type="PANTHER" id="PTHR45973">
    <property type="entry name" value="PROTEIN PHOSPHATASE 1 REGULATORY SUBUNIT SDS22-RELATED"/>
    <property type="match status" value="1"/>
</dbReference>
<feature type="compositionally biased region" description="Acidic residues" evidence="10">
    <location>
        <begin position="953"/>
        <end position="964"/>
    </location>
</feature>
<keyword evidence="2" id="KW-0963">Cytoplasm</keyword>
<organism evidence="11 14">
    <name type="scientific">Petromyzon marinus</name>
    <name type="common">Sea lamprey</name>
    <dbReference type="NCBI Taxonomy" id="7757"/>
    <lineage>
        <taxon>Eukaryota</taxon>
        <taxon>Metazoa</taxon>
        <taxon>Chordata</taxon>
        <taxon>Craniata</taxon>
        <taxon>Vertebrata</taxon>
        <taxon>Cyclostomata</taxon>
        <taxon>Hyperoartia</taxon>
        <taxon>Petromyzontiformes</taxon>
        <taxon>Petromyzontidae</taxon>
        <taxon>Petromyzon</taxon>
    </lineage>
</organism>
<evidence type="ECO:0000256" key="3">
    <source>
        <dbReference type="ARBA" id="ARBA00022614"/>
    </source>
</evidence>
<feature type="region of interest" description="Disordered" evidence="10">
    <location>
        <begin position="1136"/>
        <end position="1160"/>
    </location>
</feature>
<dbReference type="RefSeq" id="XP_032829432.1">
    <property type="nucleotide sequence ID" value="XM_032973541.1"/>
</dbReference>
<dbReference type="PROSITE" id="PS50096">
    <property type="entry name" value="IQ"/>
    <property type="match status" value="1"/>
</dbReference>
<name>A0AAJ7U496_PETMA</name>
<dbReference type="InterPro" id="IPR050576">
    <property type="entry name" value="Cilia_flagella_integrity"/>
</dbReference>
<evidence type="ECO:0000256" key="1">
    <source>
        <dbReference type="ARBA" id="ARBA00004300"/>
    </source>
</evidence>
<dbReference type="InterPro" id="IPR000048">
    <property type="entry name" value="IQ_motif_EF-hand-BS"/>
</dbReference>
<feature type="compositionally biased region" description="Basic and acidic residues" evidence="10">
    <location>
        <begin position="732"/>
        <end position="753"/>
    </location>
</feature>
<accession>A0AAJ7U496</accession>
<feature type="region of interest" description="Disordered" evidence="10">
    <location>
        <begin position="303"/>
        <end position="344"/>
    </location>
</feature>
<dbReference type="RefSeq" id="XP_032829434.1">
    <property type="nucleotide sequence ID" value="XM_032973543.1"/>
</dbReference>
<feature type="compositionally biased region" description="Polar residues" evidence="10">
    <location>
        <begin position="986"/>
        <end position="1000"/>
    </location>
</feature>
<gene>
    <name evidence="12 13 14" type="primary">CEP97</name>
</gene>
<keyword evidence="6" id="KW-0206">Cytoskeleton</keyword>
<protein>
    <recommendedName>
        <fullName evidence="8">Centrosomal protein of 97 kDa</fullName>
    </recommendedName>
    <alternativeName>
        <fullName evidence="9">Leucine-rich repeat and IQ domain-containing protein 2</fullName>
    </alternativeName>
</protein>
<feature type="region of interest" description="Disordered" evidence="10">
    <location>
        <begin position="919"/>
        <end position="1000"/>
    </location>
</feature>
<evidence type="ECO:0000256" key="4">
    <source>
        <dbReference type="ARBA" id="ARBA00022737"/>
    </source>
</evidence>
<evidence type="ECO:0000256" key="6">
    <source>
        <dbReference type="ARBA" id="ARBA00023212"/>
    </source>
</evidence>
<evidence type="ECO:0000313" key="12">
    <source>
        <dbReference type="RefSeq" id="XP_032829432.1"/>
    </source>
</evidence>
<keyword evidence="5" id="KW-0970">Cilium biogenesis/degradation</keyword>
<dbReference type="AlphaFoldDB" id="A0AAJ7U496"/>
<evidence type="ECO:0000256" key="2">
    <source>
        <dbReference type="ARBA" id="ARBA00022490"/>
    </source>
</evidence>
<feature type="compositionally biased region" description="Polar residues" evidence="10">
    <location>
        <begin position="314"/>
        <end position="337"/>
    </location>
</feature>
<evidence type="ECO:0000256" key="9">
    <source>
        <dbReference type="ARBA" id="ARBA00076677"/>
    </source>
</evidence>
<feature type="region of interest" description="Disordered" evidence="10">
    <location>
        <begin position="416"/>
        <end position="452"/>
    </location>
</feature>
<dbReference type="InterPro" id="IPR001611">
    <property type="entry name" value="Leu-rich_rpt"/>
</dbReference>
<dbReference type="GO" id="GO:0030030">
    <property type="term" value="P:cell projection organization"/>
    <property type="evidence" value="ECO:0007669"/>
    <property type="project" value="UniProtKB-KW"/>
</dbReference>
<dbReference type="PROSITE" id="PS51450">
    <property type="entry name" value="LRR"/>
    <property type="match status" value="4"/>
</dbReference>
<dbReference type="RefSeq" id="XP_032829433.1">
    <property type="nucleotide sequence ID" value="XM_032973542.1"/>
</dbReference>
<proteinExistence type="predicted"/>
<dbReference type="GO" id="GO:1902018">
    <property type="term" value="P:negative regulation of cilium assembly"/>
    <property type="evidence" value="ECO:0007669"/>
    <property type="project" value="TreeGrafter"/>
</dbReference>
<evidence type="ECO:0000313" key="11">
    <source>
        <dbReference type="Proteomes" id="UP001318040"/>
    </source>
</evidence>
<comment type="function">
    <text evidence="7">Acts as a key negative regulator of ciliogenesis in collaboration with CCP110 by capping the mother centriole thereby preventing cilia formation. Required for recruitment of CCP110 to the centrosome.</text>
</comment>
<feature type="region of interest" description="Disordered" evidence="10">
    <location>
        <begin position="647"/>
        <end position="668"/>
    </location>
</feature>
<feature type="compositionally biased region" description="Basic and acidic residues" evidence="10">
    <location>
        <begin position="303"/>
        <end position="312"/>
    </location>
</feature>
<evidence type="ECO:0000256" key="10">
    <source>
        <dbReference type="SAM" id="MobiDB-lite"/>
    </source>
</evidence>
<sequence>MAAHLDITASEGRVVDLSDRGLVRLSAVSLPTDACTLVLDSNNLAKLDGVESCRHLMQLSAAENSLVRMGGVARLSSLKQLNLPRNSIPAIEGLKDLCHLQWLNLAGNSIKTIEHLNGCTSLTYVDLSDNNISHLGDMSKLSNLRTLLLHGNMVTSLRTAPTHLPPQLGILSLAENEITDLTEMSHLSCLRSLEQLSVMKNPCMLSAPSAPACDHRPYVLSWCLTLRVLDGHVVTQKESLKAEWLYSQGRGRSFRPGQHAQLIGYLAQVCPQSTSPQLITAEDAKLQKILKQQQRHQKELMEELKQERHRSLSLEASQTPSSLNPGDSSSLTYSEPASETPDRPIKVNLWMGGGGLHENASPALSQRTAASKLGVRPVISDLHLEDVHSEDDRLGSSMLLSESTFMMCPSLLPSPKSGEPVGVASNGARTPFQQAPKLEDKSLRPRQSPQTEVVVQKTLPHKRRQLPSVQGLSGKVSAPSQAGEVSRLGSEAYGRPFLKGAPTFKSSLHEGKKIVSTQRDVSTPSPCLQEVHEEHNDDSKWTLNAQVESVSSLRLASSAAVHLMQHRDTHELKVGTKAQINSLGSKAFQETVPQKDVEKAFQKRGEHLNRFPIAASFAQLSPEEKSCGEEQHNRSDACNALQRGNHTRNINEPETNVHGKSRSRLHNDEVSPASLPCVKALNGGSLADNGSSVHKNSDNAFCTVPSATVASSVQFLTRADRQMDCTEANAEHLVGEKSPDRGGGHSPRVTDKSTRRHNVKPGLPTECAAGEMAPCTGEAFEPIGRESPASQESCSPSGGRSNIGGGVAVKIGREAGPVRSFGPRARSAAVRIQAAWRGYRAREHDERVRAARGEMRLRRLQEHVVYLAQELERLRSMHEAERRERLVQTEAVKYLWSQVRTLHEWKEEFTQSIRMQSTFAGQKPESQEALPLANERSAQGTADKESAASVESEASDSDSSDDSDSSGWSEGRPEDTPSHAPHGVAVQSSPSDGEPSLTQEYLHSVQLMVEEEEKEEMVPEPEGSVNCTLNYETSVDLSGQLPQDDLSERSPVGGQTRPEALTAGVPADTVTTAPPGEVLPSAELSAESRSADAVAENGSVDVSEASSGFRVPSLVPDSATCGCESDVHAVSDEAGLDLPKAVPPPPPLSPPEVGVPPVAAGTVGADDISLAVENVPGGQALGVSVDADGQDRLHQLAQTETPVSKQAMSLSRASSGHSSLVSLV</sequence>
<dbReference type="FunFam" id="3.80.10.10:FF:000165">
    <property type="entry name" value="Centrosomal protein of 97 kDa"/>
    <property type="match status" value="1"/>
</dbReference>
<comment type="subcellular location">
    <subcellularLocation>
        <location evidence="1">Cytoplasm</location>
        <location evidence="1">Cytoskeleton</location>
        <location evidence="1">Microtubule organizing center</location>
        <location evidence="1">Centrosome</location>
    </subcellularLocation>
</comment>
<feature type="region of interest" description="Disordered" evidence="10">
    <location>
        <begin position="1034"/>
        <end position="1078"/>
    </location>
</feature>
<evidence type="ECO:0000256" key="7">
    <source>
        <dbReference type="ARBA" id="ARBA00058656"/>
    </source>
</evidence>
<evidence type="ECO:0000256" key="5">
    <source>
        <dbReference type="ARBA" id="ARBA00022794"/>
    </source>
</evidence>
<dbReference type="CDD" id="cd23767">
    <property type="entry name" value="IQCD"/>
    <property type="match status" value="1"/>
</dbReference>
<dbReference type="SUPFAM" id="SSF52058">
    <property type="entry name" value="L domain-like"/>
    <property type="match status" value="1"/>
</dbReference>
<feature type="compositionally biased region" description="Polar residues" evidence="10">
    <location>
        <begin position="1199"/>
        <end position="1208"/>
    </location>
</feature>
<dbReference type="CTD" id="79598"/>
<dbReference type="Pfam" id="PF00612">
    <property type="entry name" value="IQ"/>
    <property type="match status" value="1"/>
</dbReference>
<feature type="compositionally biased region" description="Low complexity" evidence="10">
    <location>
        <begin position="1209"/>
        <end position="1224"/>
    </location>
</feature>
<dbReference type="GO" id="GO:0005813">
    <property type="term" value="C:centrosome"/>
    <property type="evidence" value="ECO:0007669"/>
    <property type="project" value="UniProtKB-SubCell"/>
</dbReference>
<dbReference type="PANTHER" id="PTHR45973:SF2">
    <property type="entry name" value="CENTROSOMAL PROTEIN OF 97 KDA"/>
    <property type="match status" value="1"/>
</dbReference>
<evidence type="ECO:0000313" key="14">
    <source>
        <dbReference type="RefSeq" id="XP_032829434.1"/>
    </source>
</evidence>
<keyword evidence="3" id="KW-0433">Leucine-rich repeat</keyword>
<keyword evidence="11" id="KW-1185">Reference proteome</keyword>
<feature type="region of interest" description="Disordered" evidence="10">
    <location>
        <begin position="732"/>
        <end position="765"/>
    </location>
</feature>
<reference evidence="12 13" key="1">
    <citation type="submission" date="2025-04" db="UniProtKB">
        <authorList>
            <consortium name="RefSeq"/>
        </authorList>
    </citation>
    <scope>IDENTIFICATION</scope>
    <source>
        <tissue evidence="12 13">Sperm</tissue>
    </source>
</reference>
<evidence type="ECO:0000256" key="8">
    <source>
        <dbReference type="ARBA" id="ARBA00068862"/>
    </source>
</evidence>
<evidence type="ECO:0000313" key="13">
    <source>
        <dbReference type="RefSeq" id="XP_032829433.1"/>
    </source>
</evidence>
<dbReference type="SMART" id="SM00015">
    <property type="entry name" value="IQ"/>
    <property type="match status" value="1"/>
</dbReference>
<dbReference type="KEGG" id="pmrn:116953390"/>
<feature type="compositionally biased region" description="Pro residues" evidence="10">
    <location>
        <begin position="1141"/>
        <end position="1154"/>
    </location>
</feature>
<dbReference type="Gene3D" id="3.80.10.10">
    <property type="entry name" value="Ribonuclease Inhibitor"/>
    <property type="match status" value="2"/>
</dbReference>
<keyword evidence="4" id="KW-0677">Repeat</keyword>
<dbReference type="InterPro" id="IPR032675">
    <property type="entry name" value="LRR_dom_sf"/>
</dbReference>
<dbReference type="Proteomes" id="UP001318040">
    <property type="component" value="Chromosome 51"/>
</dbReference>
<dbReference type="Pfam" id="PF14580">
    <property type="entry name" value="LRR_9"/>
    <property type="match status" value="1"/>
</dbReference>
<feature type="region of interest" description="Disordered" evidence="10">
    <location>
        <begin position="1199"/>
        <end position="1224"/>
    </location>
</feature>